<dbReference type="PANTHER" id="PTHR24373:SF275">
    <property type="entry name" value="TIR DOMAIN-CONTAINING PROTEIN"/>
    <property type="match status" value="1"/>
</dbReference>
<dbReference type="InterPro" id="IPR026906">
    <property type="entry name" value="LRR_5"/>
</dbReference>
<gene>
    <name evidence="5" type="ORF">Zmor_026173</name>
</gene>
<dbReference type="Pfam" id="PF13855">
    <property type="entry name" value="LRR_8"/>
    <property type="match status" value="1"/>
</dbReference>
<dbReference type="SUPFAM" id="SSF52058">
    <property type="entry name" value="L domain-like"/>
    <property type="match status" value="1"/>
</dbReference>
<evidence type="ECO:0000256" key="4">
    <source>
        <dbReference type="SAM" id="SignalP"/>
    </source>
</evidence>
<dbReference type="AlphaFoldDB" id="A0AA38M4W5"/>
<name>A0AA38M4W5_9CUCU</name>
<dbReference type="Proteomes" id="UP001168821">
    <property type="component" value="Unassembled WGS sequence"/>
</dbReference>
<evidence type="ECO:0000313" key="5">
    <source>
        <dbReference type="EMBL" id="KAJ3643463.1"/>
    </source>
</evidence>
<dbReference type="InterPro" id="IPR003591">
    <property type="entry name" value="Leu-rich_rpt_typical-subtyp"/>
</dbReference>
<keyword evidence="3" id="KW-0677">Repeat</keyword>
<feature type="signal peptide" evidence="4">
    <location>
        <begin position="1"/>
        <end position="19"/>
    </location>
</feature>
<dbReference type="Gene3D" id="3.80.10.10">
    <property type="entry name" value="Ribonuclease Inhibitor"/>
    <property type="match status" value="2"/>
</dbReference>
<protein>
    <submittedName>
        <fullName evidence="5">Uncharacterized protein</fullName>
    </submittedName>
</protein>
<dbReference type="InterPro" id="IPR032675">
    <property type="entry name" value="LRR_dom_sf"/>
</dbReference>
<organism evidence="5 6">
    <name type="scientific">Zophobas morio</name>
    <dbReference type="NCBI Taxonomy" id="2755281"/>
    <lineage>
        <taxon>Eukaryota</taxon>
        <taxon>Metazoa</taxon>
        <taxon>Ecdysozoa</taxon>
        <taxon>Arthropoda</taxon>
        <taxon>Hexapoda</taxon>
        <taxon>Insecta</taxon>
        <taxon>Pterygota</taxon>
        <taxon>Neoptera</taxon>
        <taxon>Endopterygota</taxon>
        <taxon>Coleoptera</taxon>
        <taxon>Polyphaga</taxon>
        <taxon>Cucujiformia</taxon>
        <taxon>Tenebrionidae</taxon>
        <taxon>Zophobas</taxon>
    </lineage>
</organism>
<dbReference type="SMART" id="SM00369">
    <property type="entry name" value="LRR_TYP"/>
    <property type="match status" value="4"/>
</dbReference>
<dbReference type="EMBL" id="JALNTZ010000008">
    <property type="protein sequence ID" value="KAJ3643463.1"/>
    <property type="molecule type" value="Genomic_DNA"/>
</dbReference>
<evidence type="ECO:0000256" key="1">
    <source>
        <dbReference type="ARBA" id="ARBA00022614"/>
    </source>
</evidence>
<dbReference type="Pfam" id="PF13306">
    <property type="entry name" value="LRR_5"/>
    <property type="match status" value="1"/>
</dbReference>
<keyword evidence="2 4" id="KW-0732">Signal</keyword>
<dbReference type="InterPro" id="IPR001611">
    <property type="entry name" value="Leu-rich_rpt"/>
</dbReference>
<dbReference type="InterPro" id="IPR050328">
    <property type="entry name" value="Dev_Immune_Receptor"/>
</dbReference>
<proteinExistence type="predicted"/>
<keyword evidence="6" id="KW-1185">Reference proteome</keyword>
<feature type="chain" id="PRO_5041275924" evidence="4">
    <location>
        <begin position="20"/>
        <end position="296"/>
    </location>
</feature>
<evidence type="ECO:0000313" key="6">
    <source>
        <dbReference type="Proteomes" id="UP001168821"/>
    </source>
</evidence>
<evidence type="ECO:0000256" key="3">
    <source>
        <dbReference type="ARBA" id="ARBA00022737"/>
    </source>
</evidence>
<reference evidence="5" key="1">
    <citation type="journal article" date="2023" name="G3 (Bethesda)">
        <title>Whole genome assemblies of Zophobas morio and Tenebrio molitor.</title>
        <authorList>
            <person name="Kaur S."/>
            <person name="Stinson S.A."/>
            <person name="diCenzo G.C."/>
        </authorList>
    </citation>
    <scope>NUCLEOTIDE SEQUENCE</scope>
    <source>
        <strain evidence="5">QUZm001</strain>
    </source>
</reference>
<keyword evidence="1" id="KW-0433">Leucine-rich repeat</keyword>
<dbReference type="PANTHER" id="PTHR24373">
    <property type="entry name" value="SLIT RELATED LEUCINE-RICH REPEAT NEURONAL PROTEIN"/>
    <property type="match status" value="1"/>
</dbReference>
<comment type="caution">
    <text evidence="5">The sequence shown here is derived from an EMBL/GenBank/DDBJ whole genome shotgun (WGS) entry which is preliminary data.</text>
</comment>
<evidence type="ECO:0000256" key="2">
    <source>
        <dbReference type="ARBA" id="ARBA00022729"/>
    </source>
</evidence>
<sequence length="296" mass="34325">MQHLLKVLYVFAILATFKCEDDEKSFGGYDSKNFHFLVRHHTSYTLQMYNIPILKEGAISDIPDMEILKLDEVHIQKIEPGAFQNLPKLQSMSIRLNNLSRIEAGVFNNLNISWLEISLNKSPLTIDADAFDNMTNLYTLILCRIKLTTWNPHWFFNTPNLNSVLVYQNLLEEIPEDAFQNLNSKNVLKLNLCQNRIKKVHDNAFRGVKKISLLSLQDNKLEEFNGNILKNISILEFRISENKFQCLNESDFAGIFVADQTAIGDNPWKPECLQKILKWGNKNRKTIQNVQYIYVL</sequence>
<accession>A0AA38M4W5</accession>